<evidence type="ECO:0000256" key="3">
    <source>
        <dbReference type="ARBA" id="ARBA00022801"/>
    </source>
</evidence>
<dbReference type="InterPro" id="IPR031330">
    <property type="entry name" value="Gly_Hdrlase_35_cat"/>
</dbReference>
<dbReference type="PANTHER" id="PTHR23421">
    <property type="entry name" value="BETA-GALACTOSIDASE RELATED"/>
    <property type="match status" value="1"/>
</dbReference>
<keyword evidence="3" id="KW-0378">Hydrolase</keyword>
<comment type="similarity">
    <text evidence="1 7">Belongs to the glycosyl hydrolase 35 family.</text>
</comment>
<evidence type="ECO:0000259" key="11">
    <source>
        <dbReference type="Pfam" id="PF21467"/>
    </source>
</evidence>
<accession>A0A9N9WM54</accession>
<dbReference type="SUPFAM" id="SSF49785">
    <property type="entry name" value="Galactose-binding domain-like"/>
    <property type="match status" value="1"/>
</dbReference>
<protein>
    <recommendedName>
        <fullName evidence="14">Beta-galactosidase</fullName>
    </recommendedName>
</protein>
<dbReference type="InterPro" id="IPR008979">
    <property type="entry name" value="Galactose-bd-like_sf"/>
</dbReference>
<dbReference type="InterPro" id="IPR048912">
    <property type="entry name" value="BetaGal1-like_ABD1"/>
</dbReference>
<dbReference type="PIRSF" id="PIRSF006336">
    <property type="entry name" value="B-gal"/>
    <property type="match status" value="1"/>
</dbReference>
<feature type="domain" description="Beta-galactosidase galactose-binding" evidence="11">
    <location>
        <begin position="552"/>
        <end position="613"/>
    </location>
</feature>
<feature type="domain" description="Beta-galactosidase 1-like first all-beta" evidence="10">
    <location>
        <begin position="405"/>
        <end position="516"/>
    </location>
</feature>
<evidence type="ECO:0000256" key="1">
    <source>
        <dbReference type="ARBA" id="ARBA00009809"/>
    </source>
</evidence>
<organism evidence="12 13">
    <name type="scientific">Chironomus riparius</name>
    <dbReference type="NCBI Taxonomy" id="315576"/>
    <lineage>
        <taxon>Eukaryota</taxon>
        <taxon>Metazoa</taxon>
        <taxon>Ecdysozoa</taxon>
        <taxon>Arthropoda</taxon>
        <taxon>Hexapoda</taxon>
        <taxon>Insecta</taxon>
        <taxon>Pterygota</taxon>
        <taxon>Neoptera</taxon>
        <taxon>Endopterygota</taxon>
        <taxon>Diptera</taxon>
        <taxon>Nematocera</taxon>
        <taxon>Chironomoidea</taxon>
        <taxon>Chironomidae</taxon>
        <taxon>Chironominae</taxon>
        <taxon>Chironomus</taxon>
    </lineage>
</organism>
<dbReference type="AlphaFoldDB" id="A0A9N9WM54"/>
<keyword evidence="4" id="KW-0325">Glycoprotein</keyword>
<sequence length="640" mass="73775">MLRPVLLLFIFFVTCHAQGRFEVDYDNNVFLKDGEPFHYVAGSFHYFRAHPDTWQDKLRKMRAGGLNAVDIYVQWSLHNPKDGIYNWTGIADVERFIQLATEEDLYIILRPGPYICAEIDNGGLPYWLATKYPNIQVRSKDQNYLNEVETWYTQLMPKFTKYLYGNGGKIIMVQVENEYGAYKICDEEYKIFLRNLTSTFTEDKALLFTTDRPIDNELRCGYIENVFATVDFGIASEAEVAYNFNRLREVQPKGPLVNSEFYTGWLTHWQEPNARRGAAELAETLKIMLSEPYKANVNFYMFFGGTNYAFWAGANDWGIGKYMADITSYDYDAPLSEPGDLTAKYYILRSVIGEYLQLPPLPLPDPSKKRKYESINVTAVDNLFSSTGRANLGSKPIEGSDKLWTFEELDQFSGFVLYETKLPTVFTRDPANLVVEKLRDRALVYIENRYVGALSRENAIKSLPISKGNAGKKVQIFVENQGRINFQDNFDLKGILKNVTIQTFFEPYYEELSDWTITGYPFEKYSQIEDLINSHGNYVYSRSKNGFLYEGPVIFKGTLNISGDEELADTWWSYKNWGKGSLFVNGNNLGRYWSIGPQMTLYIAKEFLKRGENSFVILELQRAPSDLKVDFSNEADYNED</sequence>
<gene>
    <name evidence="12" type="ORF">CHIRRI_LOCUS230</name>
</gene>
<dbReference type="EMBL" id="OU895877">
    <property type="protein sequence ID" value="CAG9797230.1"/>
    <property type="molecule type" value="Genomic_DNA"/>
</dbReference>
<dbReference type="InterPro" id="IPR048913">
    <property type="entry name" value="BetaGal_gal-bd"/>
</dbReference>
<evidence type="ECO:0000256" key="7">
    <source>
        <dbReference type="RuleBase" id="RU003679"/>
    </source>
</evidence>
<dbReference type="Pfam" id="PF21467">
    <property type="entry name" value="BetaGal_gal-bd"/>
    <property type="match status" value="1"/>
</dbReference>
<evidence type="ECO:0000256" key="6">
    <source>
        <dbReference type="PIRSR" id="PIRSR006336-1"/>
    </source>
</evidence>
<dbReference type="InterPro" id="IPR017853">
    <property type="entry name" value="GH"/>
</dbReference>
<dbReference type="Gene3D" id="3.20.20.80">
    <property type="entry name" value="Glycosidases"/>
    <property type="match status" value="1"/>
</dbReference>
<reference evidence="12" key="1">
    <citation type="submission" date="2022-01" db="EMBL/GenBank/DDBJ databases">
        <authorList>
            <person name="King R."/>
        </authorList>
    </citation>
    <scope>NUCLEOTIDE SEQUENCE</scope>
</reference>
<dbReference type="Pfam" id="PF21317">
    <property type="entry name" value="BetaGal_ABD_1"/>
    <property type="match status" value="1"/>
</dbReference>
<dbReference type="OrthoDB" id="1657402at2759"/>
<evidence type="ECO:0000259" key="10">
    <source>
        <dbReference type="Pfam" id="PF21317"/>
    </source>
</evidence>
<dbReference type="FunFam" id="3.20.20.80:FF:000017">
    <property type="entry name" value="Beta-galactosidase"/>
    <property type="match status" value="1"/>
</dbReference>
<evidence type="ECO:0000259" key="9">
    <source>
        <dbReference type="Pfam" id="PF01301"/>
    </source>
</evidence>
<keyword evidence="5" id="KW-0326">Glycosidase</keyword>
<dbReference type="Pfam" id="PF01301">
    <property type="entry name" value="Glyco_hydro_35"/>
    <property type="match status" value="1"/>
</dbReference>
<dbReference type="Proteomes" id="UP001153620">
    <property type="component" value="Chromosome 1"/>
</dbReference>
<dbReference type="GO" id="GO:0004565">
    <property type="term" value="F:beta-galactosidase activity"/>
    <property type="evidence" value="ECO:0007669"/>
    <property type="project" value="InterPro"/>
</dbReference>
<evidence type="ECO:0000256" key="4">
    <source>
        <dbReference type="ARBA" id="ARBA00023180"/>
    </source>
</evidence>
<evidence type="ECO:0000256" key="8">
    <source>
        <dbReference type="SAM" id="SignalP"/>
    </source>
</evidence>
<evidence type="ECO:0000313" key="13">
    <source>
        <dbReference type="Proteomes" id="UP001153620"/>
    </source>
</evidence>
<feature type="chain" id="PRO_5040415541" description="Beta-galactosidase" evidence="8">
    <location>
        <begin position="18"/>
        <end position="640"/>
    </location>
</feature>
<dbReference type="InterPro" id="IPR001944">
    <property type="entry name" value="Glycoside_Hdrlase_35"/>
</dbReference>
<keyword evidence="2 8" id="KW-0732">Signal</keyword>
<dbReference type="SUPFAM" id="SSF51445">
    <property type="entry name" value="(Trans)glycosidases"/>
    <property type="match status" value="1"/>
</dbReference>
<proteinExistence type="inferred from homology"/>
<keyword evidence="13" id="KW-1185">Reference proteome</keyword>
<dbReference type="Gene3D" id="2.60.120.260">
    <property type="entry name" value="Galactose-binding domain-like"/>
    <property type="match status" value="2"/>
</dbReference>
<feature type="signal peptide" evidence="8">
    <location>
        <begin position="1"/>
        <end position="17"/>
    </location>
</feature>
<feature type="domain" description="Glycoside hydrolase 35 catalytic" evidence="9">
    <location>
        <begin position="30"/>
        <end position="354"/>
    </location>
</feature>
<dbReference type="InterPro" id="IPR026283">
    <property type="entry name" value="B-gal_1-like"/>
</dbReference>
<evidence type="ECO:0000256" key="5">
    <source>
        <dbReference type="ARBA" id="ARBA00023295"/>
    </source>
</evidence>
<dbReference type="PRINTS" id="PR00742">
    <property type="entry name" value="GLHYDRLASE35"/>
</dbReference>
<evidence type="ECO:0008006" key="14">
    <source>
        <dbReference type="Google" id="ProtNLM"/>
    </source>
</evidence>
<dbReference type="GO" id="GO:0005975">
    <property type="term" value="P:carbohydrate metabolic process"/>
    <property type="evidence" value="ECO:0007669"/>
    <property type="project" value="InterPro"/>
</dbReference>
<evidence type="ECO:0000313" key="12">
    <source>
        <dbReference type="EMBL" id="CAG9797230.1"/>
    </source>
</evidence>
<name>A0A9N9WM54_9DIPT</name>
<reference evidence="12" key="2">
    <citation type="submission" date="2022-10" db="EMBL/GenBank/DDBJ databases">
        <authorList>
            <consortium name="ENA_rothamsted_submissions"/>
            <consortium name="culmorum"/>
            <person name="King R."/>
        </authorList>
    </citation>
    <scope>NUCLEOTIDE SEQUENCE</scope>
</reference>
<evidence type="ECO:0000256" key="2">
    <source>
        <dbReference type="ARBA" id="ARBA00022729"/>
    </source>
</evidence>
<feature type="active site" description="Nucleophile" evidence="6">
    <location>
        <position position="260"/>
    </location>
</feature>
<feature type="active site" description="Proton donor" evidence="6">
    <location>
        <position position="178"/>
    </location>
</feature>